<dbReference type="Gene3D" id="1.20.1270.50">
    <property type="entry name" value="Glycoside hydrolase family 38, central domain"/>
    <property type="match status" value="2"/>
</dbReference>
<dbReference type="Proteomes" id="UP000288716">
    <property type="component" value="Unassembled WGS sequence"/>
</dbReference>
<dbReference type="PANTHER" id="PTHR11607">
    <property type="entry name" value="ALPHA-MANNOSIDASE"/>
    <property type="match status" value="1"/>
</dbReference>
<dbReference type="PANTHER" id="PTHR11607:SF3">
    <property type="entry name" value="LYSOSOMAL ALPHA-MANNOSIDASE"/>
    <property type="match status" value="1"/>
</dbReference>
<dbReference type="InterPro" id="IPR011013">
    <property type="entry name" value="Gal_mutarotase_sf_dom"/>
</dbReference>
<dbReference type="GO" id="GO:0005764">
    <property type="term" value="C:lysosome"/>
    <property type="evidence" value="ECO:0007669"/>
    <property type="project" value="TreeGrafter"/>
</dbReference>
<evidence type="ECO:0000256" key="4">
    <source>
        <dbReference type="ARBA" id="ARBA00022801"/>
    </source>
</evidence>
<dbReference type="InterPro" id="IPR011330">
    <property type="entry name" value="Glyco_hydro/deAcase_b/a-brl"/>
</dbReference>
<protein>
    <submittedName>
        <fullName evidence="9">Lysosomal alpha-mannosidase-like protein</fullName>
    </submittedName>
</protein>
<dbReference type="SUPFAM" id="SSF74650">
    <property type="entry name" value="Galactose mutarotase-like"/>
    <property type="match status" value="1"/>
</dbReference>
<dbReference type="InterPro" id="IPR011682">
    <property type="entry name" value="Glyco_hydro_38_C"/>
</dbReference>
<dbReference type="FunFam" id="1.20.1270.50:FF:000003">
    <property type="entry name" value="Alpha-mannosidase"/>
    <property type="match status" value="1"/>
</dbReference>
<feature type="non-terminal residue" evidence="9">
    <location>
        <position position="1"/>
    </location>
</feature>
<dbReference type="EMBL" id="NCKV01018686">
    <property type="protein sequence ID" value="RWS20272.1"/>
    <property type="molecule type" value="Genomic_DNA"/>
</dbReference>
<gene>
    <name evidence="9" type="ORF">B4U80_06175</name>
</gene>
<dbReference type="SUPFAM" id="SSF88688">
    <property type="entry name" value="Families 57/38 glycoside transferase middle domain"/>
    <property type="match status" value="1"/>
</dbReference>
<dbReference type="FunFam" id="1.20.1270.50:FF:000002">
    <property type="entry name" value="Alpha-mannosidase"/>
    <property type="match status" value="1"/>
</dbReference>
<dbReference type="STRING" id="299467.A0A443RY22"/>
<evidence type="ECO:0000256" key="1">
    <source>
        <dbReference type="ARBA" id="ARBA00001947"/>
    </source>
</evidence>
<dbReference type="GO" id="GO:0046872">
    <property type="term" value="F:metal ion binding"/>
    <property type="evidence" value="ECO:0007669"/>
    <property type="project" value="UniProtKB-KW"/>
</dbReference>
<reference evidence="9 10" key="1">
    <citation type="journal article" date="2018" name="Gigascience">
        <title>Genomes of trombidid mites reveal novel predicted allergens and laterally-transferred genes associated with secondary metabolism.</title>
        <authorList>
            <person name="Dong X."/>
            <person name="Chaisiri K."/>
            <person name="Xia D."/>
            <person name="Armstrong S.D."/>
            <person name="Fang Y."/>
            <person name="Donnelly M.J."/>
            <person name="Kadowaki T."/>
            <person name="McGarry J.W."/>
            <person name="Darby A.C."/>
            <person name="Makepeace B.L."/>
        </authorList>
    </citation>
    <scope>NUCLEOTIDE SEQUENCE [LARGE SCALE GENOMIC DNA]</scope>
    <source>
        <strain evidence="9">UoL-UT</strain>
    </source>
</reference>
<dbReference type="VEuPathDB" id="VectorBase:LDEU011768"/>
<dbReference type="InterPro" id="IPR028995">
    <property type="entry name" value="Glyco_hydro_57/38_cen_sf"/>
</dbReference>
<dbReference type="Pfam" id="PF09261">
    <property type="entry name" value="Alpha-mann_mid"/>
    <property type="match status" value="1"/>
</dbReference>
<evidence type="ECO:0000313" key="9">
    <source>
        <dbReference type="EMBL" id="RWS20272.1"/>
    </source>
</evidence>
<organism evidence="9 10">
    <name type="scientific">Leptotrombidium deliense</name>
    <dbReference type="NCBI Taxonomy" id="299467"/>
    <lineage>
        <taxon>Eukaryota</taxon>
        <taxon>Metazoa</taxon>
        <taxon>Ecdysozoa</taxon>
        <taxon>Arthropoda</taxon>
        <taxon>Chelicerata</taxon>
        <taxon>Arachnida</taxon>
        <taxon>Acari</taxon>
        <taxon>Acariformes</taxon>
        <taxon>Trombidiformes</taxon>
        <taxon>Prostigmata</taxon>
        <taxon>Anystina</taxon>
        <taxon>Parasitengona</taxon>
        <taxon>Trombiculoidea</taxon>
        <taxon>Trombiculidae</taxon>
        <taxon>Leptotrombidium</taxon>
    </lineage>
</organism>
<comment type="similarity">
    <text evidence="2">Belongs to the glycosyl hydrolase 38 family.</text>
</comment>
<feature type="non-terminal residue" evidence="9">
    <location>
        <position position="476"/>
    </location>
</feature>
<dbReference type="OrthoDB" id="6697453at2759"/>
<evidence type="ECO:0000256" key="7">
    <source>
        <dbReference type="ARBA" id="ARBA00023295"/>
    </source>
</evidence>
<evidence type="ECO:0000256" key="3">
    <source>
        <dbReference type="ARBA" id="ARBA00022723"/>
    </source>
</evidence>
<dbReference type="InterPro" id="IPR037094">
    <property type="entry name" value="Glyco_hydro_38_cen_sf"/>
</dbReference>
<comment type="cofactor">
    <cofactor evidence="1">
        <name>Zn(2+)</name>
        <dbReference type="ChEBI" id="CHEBI:29105"/>
    </cofactor>
</comment>
<dbReference type="GO" id="GO:0004559">
    <property type="term" value="F:alpha-mannosidase activity"/>
    <property type="evidence" value="ECO:0007669"/>
    <property type="project" value="InterPro"/>
</dbReference>
<evidence type="ECO:0000313" key="10">
    <source>
        <dbReference type="Proteomes" id="UP000288716"/>
    </source>
</evidence>
<dbReference type="GO" id="GO:0006013">
    <property type="term" value="P:mannose metabolic process"/>
    <property type="evidence" value="ECO:0007669"/>
    <property type="project" value="InterPro"/>
</dbReference>
<keyword evidence="6" id="KW-1015">Disulfide bond</keyword>
<keyword evidence="3" id="KW-0479">Metal-binding</keyword>
<dbReference type="InterPro" id="IPR013780">
    <property type="entry name" value="Glyco_hydro_b"/>
</dbReference>
<dbReference type="InterPro" id="IPR015341">
    <property type="entry name" value="Glyco_hydro_38_cen"/>
</dbReference>
<dbReference type="FunFam" id="2.60.40.1180:FF:000018">
    <property type="entry name" value="Alpha-mannosidase"/>
    <property type="match status" value="1"/>
</dbReference>
<keyword evidence="7" id="KW-0326">Glycosidase</keyword>
<name>A0A443RY22_9ACAR</name>
<evidence type="ECO:0000259" key="8">
    <source>
        <dbReference type="SMART" id="SM00872"/>
    </source>
</evidence>
<sequence>QNNGSKVNVFYSTPSCYLYSLNRADKTWTTKDDDFLPYSSDPHAYWTGYFTSRPSQKGYIRSTNNFLQIAKQLQVVSKLDDEVSNKELNVLKEAMGTNQHHDAITGTEKQHVAYDYDRQLSKGVKKVENVISKAYQKLMSKHGDPLTQTFCLHLNISECEITENQDSVAVTIYNPLIEERKFTVRLPWTSKKFSVFDPNGNEVTATLQPIPDYVKNIPGRKSNADHELVFDVSLPQLGFATFNVHKKASQNTFAKVNKNLQRKALTSKANIVKVTAKGFNVDFDAKSGEMTGIQMNDGSRIAIKQSFKWYAGMKGYNVKFSDRASGAYVFRPNGSYHDTGPISSQFYQSEDVTVVHQHINKWIGQTITVHKLKEYVEFDWVIGPIPIDDNTGKEIVSLFETDLKTNKTFYTDSNGRQLLKRVRNYRKTWTFNVTEPVSGNYYPVNSRIFIRDEQQALQVTVLTDRSQGGSSINDGA</sequence>
<dbReference type="InterPro" id="IPR050843">
    <property type="entry name" value="Glycosyl_Hydrlase_38"/>
</dbReference>
<feature type="domain" description="Glycoside hydrolase family 38 central" evidence="8">
    <location>
        <begin position="44"/>
        <end position="120"/>
    </location>
</feature>
<dbReference type="Pfam" id="PF07748">
    <property type="entry name" value="Glyco_hydro_38C"/>
    <property type="match status" value="1"/>
</dbReference>
<dbReference type="Gene3D" id="2.70.98.30">
    <property type="entry name" value="Golgi alpha-mannosidase II, domain 4"/>
    <property type="match status" value="1"/>
</dbReference>
<accession>A0A443RY22</accession>
<comment type="caution">
    <text evidence="9">The sequence shown here is derived from an EMBL/GenBank/DDBJ whole genome shotgun (WGS) entry which is preliminary data.</text>
</comment>
<dbReference type="GO" id="GO:0030246">
    <property type="term" value="F:carbohydrate binding"/>
    <property type="evidence" value="ECO:0007669"/>
    <property type="project" value="InterPro"/>
</dbReference>
<proteinExistence type="inferred from homology"/>
<evidence type="ECO:0000256" key="5">
    <source>
        <dbReference type="ARBA" id="ARBA00022833"/>
    </source>
</evidence>
<keyword evidence="4" id="KW-0378">Hydrolase</keyword>
<keyword evidence="10" id="KW-1185">Reference proteome</keyword>
<dbReference type="SMART" id="SM00872">
    <property type="entry name" value="Alpha-mann_mid"/>
    <property type="match status" value="1"/>
</dbReference>
<keyword evidence="5" id="KW-0862">Zinc</keyword>
<dbReference type="Gene3D" id="2.60.40.1180">
    <property type="entry name" value="Golgi alpha-mannosidase II"/>
    <property type="match status" value="1"/>
</dbReference>
<dbReference type="SUPFAM" id="SSF88713">
    <property type="entry name" value="Glycoside hydrolase/deacetylase"/>
    <property type="match status" value="1"/>
</dbReference>
<evidence type="ECO:0000256" key="2">
    <source>
        <dbReference type="ARBA" id="ARBA00009792"/>
    </source>
</evidence>
<dbReference type="AlphaFoldDB" id="A0A443RY22"/>
<evidence type="ECO:0000256" key="6">
    <source>
        <dbReference type="ARBA" id="ARBA00023157"/>
    </source>
</evidence>